<dbReference type="InterPro" id="IPR011701">
    <property type="entry name" value="MFS"/>
</dbReference>
<keyword evidence="6 8" id="KW-0472">Membrane</keyword>
<dbReference type="GO" id="GO:0022857">
    <property type="term" value="F:transmembrane transporter activity"/>
    <property type="evidence" value="ECO:0007669"/>
    <property type="project" value="InterPro"/>
</dbReference>
<protein>
    <submittedName>
        <fullName evidence="10">Predicted arabinose efflux permease, MFS family</fullName>
    </submittedName>
</protein>
<feature type="transmembrane region" description="Helical" evidence="8">
    <location>
        <begin position="277"/>
        <end position="296"/>
    </location>
</feature>
<evidence type="ECO:0000313" key="10">
    <source>
        <dbReference type="EMBL" id="SNC64282.1"/>
    </source>
</evidence>
<dbReference type="EMBL" id="FYEZ01000001">
    <property type="protein sequence ID" value="SNC64282.1"/>
    <property type="molecule type" value="Genomic_DNA"/>
</dbReference>
<evidence type="ECO:0000256" key="6">
    <source>
        <dbReference type="ARBA" id="ARBA00023136"/>
    </source>
</evidence>
<feature type="transmembrane region" description="Helical" evidence="8">
    <location>
        <begin position="191"/>
        <end position="210"/>
    </location>
</feature>
<evidence type="ECO:0000256" key="8">
    <source>
        <dbReference type="SAM" id="Phobius"/>
    </source>
</evidence>
<feature type="transmembrane region" description="Helical" evidence="8">
    <location>
        <begin position="163"/>
        <end position="185"/>
    </location>
</feature>
<organism evidence="10 11">
    <name type="scientific">Kytococcus aerolatus</name>
    <dbReference type="NCBI Taxonomy" id="592308"/>
    <lineage>
        <taxon>Bacteria</taxon>
        <taxon>Bacillati</taxon>
        <taxon>Actinomycetota</taxon>
        <taxon>Actinomycetes</taxon>
        <taxon>Micrococcales</taxon>
        <taxon>Kytococcaceae</taxon>
        <taxon>Kytococcus</taxon>
    </lineage>
</organism>
<dbReference type="InterPro" id="IPR020846">
    <property type="entry name" value="MFS_dom"/>
</dbReference>
<dbReference type="SUPFAM" id="SSF103473">
    <property type="entry name" value="MFS general substrate transporter"/>
    <property type="match status" value="1"/>
</dbReference>
<proteinExistence type="predicted"/>
<name>A0A212TE28_9MICO</name>
<feature type="transmembrane region" description="Helical" evidence="8">
    <location>
        <begin position="124"/>
        <end position="142"/>
    </location>
</feature>
<evidence type="ECO:0000259" key="9">
    <source>
        <dbReference type="PROSITE" id="PS50850"/>
    </source>
</evidence>
<dbReference type="PROSITE" id="PS50850">
    <property type="entry name" value="MFS"/>
    <property type="match status" value="1"/>
</dbReference>
<reference evidence="10 11" key="1">
    <citation type="submission" date="2017-06" db="EMBL/GenBank/DDBJ databases">
        <authorList>
            <person name="Kim H.J."/>
            <person name="Triplett B.A."/>
        </authorList>
    </citation>
    <scope>NUCLEOTIDE SEQUENCE [LARGE SCALE GENOMIC DNA]</scope>
    <source>
        <strain evidence="10 11">DSM 22179</strain>
    </source>
</reference>
<dbReference type="Proteomes" id="UP000198122">
    <property type="component" value="Unassembled WGS sequence"/>
</dbReference>
<evidence type="ECO:0000256" key="5">
    <source>
        <dbReference type="ARBA" id="ARBA00022989"/>
    </source>
</evidence>
<evidence type="ECO:0000256" key="4">
    <source>
        <dbReference type="ARBA" id="ARBA00022692"/>
    </source>
</evidence>
<sequence>MSSPAREDPPPPASGGLRAAWRQPVTPGGPTLGALAVSAYAPALLWSVALAGVLPVLALLALRIGATPGQAALVVSLHGLSSMVLGMPAGMLTERIGERRAMTGAALLGAVAMAVVAVTDSVPLLALGVMMLGAAACVFMLARQSYLTGAFPRHQLARAMSTLGGMARVGFFVGPVVAAGAISLWGLRGPVVVSLVLLALLSLATLRLPALPGEERVVRSSPRRAGSAPVRMRDVVREHRRTIVTLGFGFVLCAAARSSRTVLMPLWGAHIGVSEELISLLVGLAGLVEVLTFYPAGLIMDRVSRRANAIPSMAILGLGIALVPLTGTAGALALVVVVIGFGNGLGSGIVMTLSGDAAPERGRTSFLAVMRTLSDAGAAGGPLVLSGVTAVAGLAAGVWAASAFGFGAAAAFARWVPRARPAGPARTGPTRVSPARRR</sequence>
<keyword evidence="11" id="KW-1185">Reference proteome</keyword>
<keyword evidence="3" id="KW-1003">Cell membrane</keyword>
<feature type="transmembrane region" description="Helical" evidence="8">
    <location>
        <begin position="241"/>
        <end position="257"/>
    </location>
</feature>
<accession>A0A212TE28</accession>
<keyword evidence="5 8" id="KW-1133">Transmembrane helix</keyword>
<dbReference type="PANTHER" id="PTHR23517:SF3">
    <property type="entry name" value="INTEGRAL MEMBRANE TRANSPORT PROTEIN"/>
    <property type="match status" value="1"/>
</dbReference>
<feature type="domain" description="Major facilitator superfamily (MFS) profile" evidence="9">
    <location>
        <begin position="31"/>
        <end position="420"/>
    </location>
</feature>
<dbReference type="Gene3D" id="1.20.1250.20">
    <property type="entry name" value="MFS general substrate transporter like domains"/>
    <property type="match status" value="2"/>
</dbReference>
<dbReference type="OrthoDB" id="3285241at2"/>
<feature type="transmembrane region" description="Helical" evidence="8">
    <location>
        <begin position="331"/>
        <end position="353"/>
    </location>
</feature>
<gene>
    <name evidence="10" type="ORF">SAMN05445756_1080</name>
</gene>
<feature type="region of interest" description="Disordered" evidence="7">
    <location>
        <begin position="1"/>
        <end position="22"/>
    </location>
</feature>
<evidence type="ECO:0000256" key="2">
    <source>
        <dbReference type="ARBA" id="ARBA00022448"/>
    </source>
</evidence>
<comment type="subcellular location">
    <subcellularLocation>
        <location evidence="1">Cell membrane</location>
        <topology evidence="1">Multi-pass membrane protein</topology>
    </subcellularLocation>
</comment>
<keyword evidence="4 8" id="KW-0812">Transmembrane</keyword>
<feature type="transmembrane region" description="Helical" evidence="8">
    <location>
        <begin position="391"/>
        <end position="416"/>
    </location>
</feature>
<evidence type="ECO:0000256" key="7">
    <source>
        <dbReference type="SAM" id="MobiDB-lite"/>
    </source>
</evidence>
<keyword evidence="2" id="KW-0813">Transport</keyword>
<dbReference type="Pfam" id="PF07690">
    <property type="entry name" value="MFS_1"/>
    <property type="match status" value="1"/>
</dbReference>
<dbReference type="InterPro" id="IPR050171">
    <property type="entry name" value="MFS_Transporters"/>
</dbReference>
<dbReference type="GO" id="GO:0005886">
    <property type="term" value="C:plasma membrane"/>
    <property type="evidence" value="ECO:0007669"/>
    <property type="project" value="UniProtKB-SubCell"/>
</dbReference>
<feature type="transmembrane region" description="Helical" evidence="8">
    <location>
        <begin position="43"/>
        <end position="64"/>
    </location>
</feature>
<evidence type="ECO:0000313" key="11">
    <source>
        <dbReference type="Proteomes" id="UP000198122"/>
    </source>
</evidence>
<dbReference type="PANTHER" id="PTHR23517">
    <property type="entry name" value="RESISTANCE PROTEIN MDTM, PUTATIVE-RELATED-RELATED"/>
    <property type="match status" value="1"/>
</dbReference>
<dbReference type="RefSeq" id="WP_159461866.1">
    <property type="nucleotide sequence ID" value="NZ_FYEZ01000001.1"/>
</dbReference>
<feature type="transmembrane region" description="Helical" evidence="8">
    <location>
        <begin position="101"/>
        <end position="118"/>
    </location>
</feature>
<evidence type="ECO:0000256" key="3">
    <source>
        <dbReference type="ARBA" id="ARBA00022475"/>
    </source>
</evidence>
<dbReference type="AlphaFoldDB" id="A0A212TE28"/>
<dbReference type="InterPro" id="IPR036259">
    <property type="entry name" value="MFS_trans_sf"/>
</dbReference>
<evidence type="ECO:0000256" key="1">
    <source>
        <dbReference type="ARBA" id="ARBA00004651"/>
    </source>
</evidence>